<name>A0ABS1L2B3_9BACT</name>
<comment type="caution">
    <text evidence="1">The sequence shown here is derived from an EMBL/GenBank/DDBJ whole genome shotgun (WGS) entry which is preliminary data.</text>
</comment>
<reference evidence="1 2" key="1">
    <citation type="submission" date="2021-01" db="EMBL/GenBank/DDBJ databases">
        <title>Chryseolinea sp. Jin1 Genome sequencing and assembly.</title>
        <authorList>
            <person name="Kim I."/>
        </authorList>
    </citation>
    <scope>NUCLEOTIDE SEQUENCE [LARGE SCALE GENOMIC DNA]</scope>
    <source>
        <strain evidence="1 2">Jin1</strain>
    </source>
</reference>
<organism evidence="1 2">
    <name type="scientific">Chryseolinea lacunae</name>
    <dbReference type="NCBI Taxonomy" id="2801331"/>
    <lineage>
        <taxon>Bacteria</taxon>
        <taxon>Pseudomonadati</taxon>
        <taxon>Bacteroidota</taxon>
        <taxon>Cytophagia</taxon>
        <taxon>Cytophagales</taxon>
        <taxon>Fulvivirgaceae</taxon>
        <taxon>Chryseolinea</taxon>
    </lineage>
</organism>
<proteinExistence type="predicted"/>
<evidence type="ECO:0000313" key="2">
    <source>
        <dbReference type="Proteomes" id="UP000613030"/>
    </source>
</evidence>
<evidence type="ECO:0000313" key="1">
    <source>
        <dbReference type="EMBL" id="MBL0745824.1"/>
    </source>
</evidence>
<evidence type="ECO:0008006" key="3">
    <source>
        <dbReference type="Google" id="ProtNLM"/>
    </source>
</evidence>
<dbReference type="Proteomes" id="UP000613030">
    <property type="component" value="Unassembled WGS sequence"/>
</dbReference>
<gene>
    <name evidence="1" type="ORF">JI741_31610</name>
</gene>
<dbReference type="RefSeq" id="WP_202016471.1">
    <property type="nucleotide sequence ID" value="NZ_JAERRB010000020.1"/>
</dbReference>
<dbReference type="EMBL" id="JAERRB010000020">
    <property type="protein sequence ID" value="MBL0745824.1"/>
    <property type="molecule type" value="Genomic_DNA"/>
</dbReference>
<accession>A0ABS1L2B3</accession>
<dbReference type="PROSITE" id="PS51257">
    <property type="entry name" value="PROKAR_LIPOPROTEIN"/>
    <property type="match status" value="1"/>
</dbReference>
<keyword evidence="2" id="KW-1185">Reference proteome</keyword>
<protein>
    <recommendedName>
        <fullName evidence="3">Lipoprotein</fullName>
    </recommendedName>
</protein>
<sequence length="185" mass="21546">MKTLTPLLVLCAAVFACEHEPDQLFETFVIRAGDHYATGRHAESLQWNVLRFEASFDQTAIYQFDDAGFQDSKNKLMGFSDCNSLHHQNSARFAWQWYHDQLEIYAYCYVNGQRQEAFMGVVQPGEIQRYEIEITNHDYVFRFSDKEVHIARGSTCSVGVYQLLWPYFGGQMPAPHDVSIRIRRF</sequence>